<sequence length="143" mass="16328">MLGAFGESPIHQKSSEKTGLLAILEGFSMKRTELERRERDLRKAEKKVQLQEKRLASGKGNSVGVYIDELSALFRYDATEIFNTGDDIAVLELLEDIQANLPAKQWENVLRKAIKKTGVQEKEKAYNELKELMNEETEEEIEV</sequence>
<feature type="coiled-coil region" evidence="1">
    <location>
        <begin position="27"/>
        <end position="61"/>
    </location>
</feature>
<evidence type="ECO:0000313" key="2">
    <source>
        <dbReference type="EMBL" id="EKR53693.1"/>
    </source>
</evidence>
<evidence type="ECO:0000313" key="3">
    <source>
        <dbReference type="Proteomes" id="UP000001340"/>
    </source>
</evidence>
<accession>A0A0E2D1G7</accession>
<reference evidence="2 3" key="1">
    <citation type="submission" date="2012-10" db="EMBL/GenBank/DDBJ databases">
        <authorList>
            <person name="Harkins D.M."/>
            <person name="Durkin A.S."/>
            <person name="Brinkac L.M."/>
            <person name="Haft D.H."/>
            <person name="Selengut J.D."/>
            <person name="Sanka R."/>
            <person name="DePew J."/>
            <person name="Purushe J."/>
            <person name="Chanthongthip A."/>
            <person name="Lattana O."/>
            <person name="Phetsouvanh R."/>
            <person name="Newton P.N."/>
            <person name="Vinetz J.M."/>
            <person name="Sutton G.G."/>
            <person name="Nierman W.C."/>
            <person name="Fouts D.E."/>
        </authorList>
    </citation>
    <scope>NUCLEOTIDE SEQUENCE [LARGE SCALE GENOMIC DNA]</scope>
    <source>
        <strain evidence="2 3">UI 12758</strain>
    </source>
</reference>
<comment type="caution">
    <text evidence="2">The sequence shown here is derived from an EMBL/GenBank/DDBJ whole genome shotgun (WGS) entry which is preliminary data.</text>
</comment>
<dbReference type="Proteomes" id="UP000001340">
    <property type="component" value="Unassembled WGS sequence"/>
</dbReference>
<dbReference type="AlphaFoldDB" id="A0A0E2D1G7"/>
<gene>
    <name evidence="2" type="ORF">LEP1GSC105_0435</name>
</gene>
<dbReference type="NCBIfam" id="NF047642">
    <property type="entry name" value="LB_289_fam"/>
    <property type="match status" value="1"/>
</dbReference>
<organism evidence="2 3">
    <name type="scientific">Leptospira interrogans str. UI 12758</name>
    <dbReference type="NCBI Taxonomy" id="1049938"/>
    <lineage>
        <taxon>Bacteria</taxon>
        <taxon>Pseudomonadati</taxon>
        <taxon>Spirochaetota</taxon>
        <taxon>Spirochaetia</taxon>
        <taxon>Leptospirales</taxon>
        <taxon>Leptospiraceae</taxon>
        <taxon>Leptospira</taxon>
    </lineage>
</organism>
<dbReference type="EMBL" id="AHNR02000063">
    <property type="protein sequence ID" value="EKR53693.1"/>
    <property type="molecule type" value="Genomic_DNA"/>
</dbReference>
<evidence type="ECO:0000256" key="1">
    <source>
        <dbReference type="SAM" id="Coils"/>
    </source>
</evidence>
<protein>
    <submittedName>
        <fullName evidence="2">Uncharacterized protein</fullName>
    </submittedName>
</protein>
<keyword evidence="1" id="KW-0175">Coiled coil</keyword>
<feature type="coiled-coil region" evidence="1">
    <location>
        <begin position="115"/>
        <end position="142"/>
    </location>
</feature>
<name>A0A0E2D1G7_LEPIR</name>
<proteinExistence type="predicted"/>